<evidence type="ECO:0000256" key="6">
    <source>
        <dbReference type="RuleBase" id="RU368092"/>
    </source>
</evidence>
<dbReference type="Pfam" id="PF10369">
    <property type="entry name" value="ALS_ss_C"/>
    <property type="match status" value="1"/>
</dbReference>
<keyword evidence="5 6" id="KW-0100">Branched-chain amino acid biosynthesis</keyword>
<dbReference type="PANTHER" id="PTHR30239:SF0">
    <property type="entry name" value="ACETOLACTATE SYNTHASE SMALL SUBUNIT 1, CHLOROPLASTIC"/>
    <property type="match status" value="1"/>
</dbReference>
<evidence type="ECO:0000259" key="7">
    <source>
        <dbReference type="Pfam" id="PF10369"/>
    </source>
</evidence>
<sequence>MLVKVNAHPESRAETMWLVDTFRARVVDIAEHALTIEVTGDPGKMIAVERNLKKFQIREIVRTGKIALRREKMGATAPFWRFSAASYPDLKEQAPVSVLRSSKKGAIVPQKETSAGEMFIPLSHFLTPRYIVFSTLTGDFSLTKIRVDYGRILYHCL</sequence>
<dbReference type="UniPathway" id="UPA00047">
    <property type="reaction ID" value="UER00055"/>
</dbReference>
<gene>
    <name evidence="8" type="ordered locus">At2g31810</name>
</gene>
<comment type="pathway">
    <text evidence="1 6">Amino-acid biosynthesis; L-isoleucine biosynthesis; L-isoleucine from 2-oxobutanoate: step 1/4.</text>
</comment>
<dbReference type="InterPro" id="IPR004789">
    <property type="entry name" value="Acetalactate_synth_ssu"/>
</dbReference>
<keyword evidence="4 6" id="KW-0028">Amino-acid biosynthesis</keyword>
<comment type="subunit">
    <text evidence="6">Dimer of large and small chains.</text>
</comment>
<dbReference type="GO" id="GO:0009097">
    <property type="term" value="P:isoleucine biosynthetic process"/>
    <property type="evidence" value="ECO:0007669"/>
    <property type="project" value="UniProtKB-UniRule"/>
</dbReference>
<reference evidence="8" key="1">
    <citation type="journal article" date="2009" name="DNA Res.">
        <title>Analysis of multiple occurrences of alternative splicing events in Arabidopsis thaliana using novel sequenced full-length cDNAs.</title>
        <authorList>
            <person name="Iida K."/>
            <person name="Fukami-Kobayashi K."/>
            <person name="Toyoda A."/>
            <person name="Sakaki Y."/>
            <person name="Kobayashi M."/>
            <person name="Seki M."/>
            <person name="Shinozaki K."/>
        </authorList>
    </citation>
    <scope>NUCLEOTIDE SEQUENCE</scope>
    <source>
        <tissue evidence="8">Rosette leaf</tissue>
    </source>
</reference>
<name>C0Z381_ARATH</name>
<dbReference type="NCBIfam" id="TIGR00119">
    <property type="entry name" value="acolac_sm"/>
    <property type="match status" value="1"/>
</dbReference>
<evidence type="ECO:0000256" key="4">
    <source>
        <dbReference type="ARBA" id="ARBA00022605"/>
    </source>
</evidence>
<keyword evidence="6" id="KW-0808">Transferase</keyword>
<evidence type="ECO:0000313" key="8">
    <source>
        <dbReference type="EMBL" id="BAH57160.1"/>
    </source>
</evidence>
<evidence type="ECO:0000256" key="2">
    <source>
        <dbReference type="ARBA" id="ARBA00005025"/>
    </source>
</evidence>
<dbReference type="InterPro" id="IPR045865">
    <property type="entry name" value="ACT-like_dom_sf"/>
</dbReference>
<organism evidence="8">
    <name type="scientific">Arabidopsis thaliana</name>
    <name type="common">Mouse-ear cress</name>
    <dbReference type="NCBI Taxonomy" id="3702"/>
    <lineage>
        <taxon>Eukaryota</taxon>
        <taxon>Viridiplantae</taxon>
        <taxon>Streptophyta</taxon>
        <taxon>Embryophyta</taxon>
        <taxon>Tracheophyta</taxon>
        <taxon>Spermatophyta</taxon>
        <taxon>Magnoliopsida</taxon>
        <taxon>eudicotyledons</taxon>
        <taxon>Gunneridae</taxon>
        <taxon>Pentapetalae</taxon>
        <taxon>rosids</taxon>
        <taxon>malvids</taxon>
        <taxon>Brassicales</taxon>
        <taxon>Brassicaceae</taxon>
        <taxon>Camelineae</taxon>
        <taxon>Arabidopsis</taxon>
    </lineage>
</organism>
<dbReference type="GO" id="GO:1990610">
    <property type="term" value="F:acetolactate synthase regulator activity"/>
    <property type="evidence" value="ECO:0007669"/>
    <property type="project" value="UniProtKB-UniRule"/>
</dbReference>
<evidence type="ECO:0000256" key="5">
    <source>
        <dbReference type="ARBA" id="ARBA00023304"/>
    </source>
</evidence>
<accession>C0Z381</accession>
<comment type="catalytic activity">
    <reaction evidence="6">
        <text>2 pyruvate + H(+) = (2S)-2-acetolactate + CO2</text>
        <dbReference type="Rhea" id="RHEA:25249"/>
        <dbReference type="ChEBI" id="CHEBI:15361"/>
        <dbReference type="ChEBI" id="CHEBI:15378"/>
        <dbReference type="ChEBI" id="CHEBI:16526"/>
        <dbReference type="ChEBI" id="CHEBI:58476"/>
        <dbReference type="EC" id="2.2.1.6"/>
    </reaction>
</comment>
<dbReference type="GO" id="GO:0009099">
    <property type="term" value="P:L-valine biosynthetic process"/>
    <property type="evidence" value="ECO:0007669"/>
    <property type="project" value="UniProtKB-UniRule"/>
</dbReference>
<comment type="function">
    <text evidence="6">Catalyzes the conversion of 2 pyruvate molecules into acetolactate in the first common step of the biosynthetic pathway of the branched-amino acids such as leucine, isoleucine, and valine.</text>
</comment>
<dbReference type="SUPFAM" id="SSF55021">
    <property type="entry name" value="ACT-like"/>
    <property type="match status" value="1"/>
</dbReference>
<dbReference type="InterPro" id="IPR019455">
    <property type="entry name" value="Acetolactate_synth_ssu_C"/>
</dbReference>
<dbReference type="ExpressionAtlas" id="C0Z381">
    <property type="expression patterns" value="baseline and differential"/>
</dbReference>
<dbReference type="InterPro" id="IPR027271">
    <property type="entry name" value="Acetolactate_synth/TF_NikR_C"/>
</dbReference>
<dbReference type="EC" id="2.2.1.6" evidence="6"/>
<feature type="domain" description="Acetolactate synthase small subunit C-terminal" evidence="7">
    <location>
        <begin position="1"/>
        <end position="71"/>
    </location>
</feature>
<dbReference type="PANTHER" id="PTHR30239">
    <property type="entry name" value="ACETOLACTATE SYNTHASE SMALL SUBUNIT"/>
    <property type="match status" value="1"/>
</dbReference>
<proteinExistence type="evidence at transcript level"/>
<evidence type="ECO:0000256" key="1">
    <source>
        <dbReference type="ARBA" id="ARBA00004974"/>
    </source>
</evidence>
<dbReference type="UniPathway" id="UPA00049">
    <property type="reaction ID" value="UER00059"/>
</dbReference>
<dbReference type="GO" id="GO:0003984">
    <property type="term" value="F:acetolactate synthase activity"/>
    <property type="evidence" value="ECO:0007669"/>
    <property type="project" value="UniProtKB-UniRule"/>
</dbReference>
<dbReference type="AlphaFoldDB" id="C0Z381"/>
<dbReference type="FunFam" id="3.30.70.1150:FF:000001">
    <property type="entry name" value="Acetolactate synthase small subunit"/>
    <property type="match status" value="1"/>
</dbReference>
<protein>
    <recommendedName>
        <fullName evidence="6">Acetolactate synthase small subunit</fullName>
        <shortName evidence="6">AHAS</shortName>
        <shortName evidence="6">ALS</shortName>
        <ecNumber evidence="6">2.2.1.6</ecNumber>
    </recommendedName>
    <alternativeName>
        <fullName evidence="6">Acetohydroxy-acid synthase small subunit</fullName>
    </alternativeName>
</protein>
<evidence type="ECO:0000256" key="3">
    <source>
        <dbReference type="ARBA" id="ARBA00006341"/>
    </source>
</evidence>
<dbReference type="EMBL" id="AK319045">
    <property type="protein sequence ID" value="BAH57160.1"/>
    <property type="molecule type" value="mRNA"/>
</dbReference>
<dbReference type="Gene3D" id="3.30.70.1150">
    <property type="entry name" value="ACT-like. Chain A, domain 2"/>
    <property type="match status" value="1"/>
</dbReference>
<comment type="pathway">
    <text evidence="2 6">Amino-acid biosynthesis; L-valine biosynthesis; L-valine from pyruvate: step 1/4.</text>
</comment>
<comment type="similarity">
    <text evidence="3 6">Belongs to the acetolactate synthase small subunit family.</text>
</comment>